<sequence>MVPEGPGRVRPQGAPGDGRADAGRARDRAAPSARRRHAAPHRRRVGGLTAVRRPAPRGPERKTIVHDEDLLDQLTADHQSVLLHFSELSGLPSGDPQRKELADLVADQLVRHARAEEEHLYPLARDRLADGPAVVARELADHHAVEALLGELRHIRVGSPHFDRLVARLAEEVTRHAGDEEARLFPAVRAVATEGELRVLAARARETKELSSGRPHRQLPKARPADRLPPPERSLVERLRDFLTPGGPH</sequence>
<keyword evidence="4" id="KW-1185">Reference proteome</keyword>
<comment type="caution">
    <text evidence="3">The sequence shown here is derived from an EMBL/GenBank/DDBJ whole genome shotgun (WGS) entry which is preliminary data.</text>
</comment>
<reference evidence="3 4" key="1">
    <citation type="submission" date="2019-09" db="EMBL/GenBank/DDBJ databases">
        <title>Genome Sequences of Streptomyces kaniharaensis ATCC 21070.</title>
        <authorList>
            <person name="Zhu W."/>
            <person name="De Crecy-Lagard V."/>
            <person name="Richards N.G."/>
        </authorList>
    </citation>
    <scope>NUCLEOTIDE SEQUENCE [LARGE SCALE GENOMIC DNA]</scope>
    <source>
        <strain evidence="3 4">SF-557</strain>
    </source>
</reference>
<accession>A0A6N7KZ27</accession>
<dbReference type="Gene3D" id="1.20.120.520">
    <property type="entry name" value="nmb1532 protein domain like"/>
    <property type="match status" value="1"/>
</dbReference>
<dbReference type="PANTHER" id="PTHR35585:SF1">
    <property type="entry name" value="HHE DOMAIN PROTEIN (AFU_ORTHOLOGUE AFUA_4G00730)"/>
    <property type="match status" value="1"/>
</dbReference>
<proteinExistence type="predicted"/>
<organism evidence="3 4">
    <name type="scientific">Streptomyces kaniharaensis</name>
    <dbReference type="NCBI Taxonomy" id="212423"/>
    <lineage>
        <taxon>Bacteria</taxon>
        <taxon>Bacillati</taxon>
        <taxon>Actinomycetota</taxon>
        <taxon>Actinomycetes</taxon>
        <taxon>Kitasatosporales</taxon>
        <taxon>Streptomycetaceae</taxon>
        <taxon>Streptomyces</taxon>
    </lineage>
</organism>
<feature type="region of interest" description="Disordered" evidence="1">
    <location>
        <begin position="1"/>
        <end position="62"/>
    </location>
</feature>
<feature type="compositionally biased region" description="Basic residues" evidence="1">
    <location>
        <begin position="33"/>
        <end position="45"/>
    </location>
</feature>
<evidence type="ECO:0000256" key="1">
    <source>
        <dbReference type="SAM" id="MobiDB-lite"/>
    </source>
</evidence>
<dbReference type="PANTHER" id="PTHR35585">
    <property type="entry name" value="HHE DOMAIN PROTEIN (AFU_ORTHOLOGUE AFUA_4G00730)"/>
    <property type="match status" value="1"/>
</dbReference>
<dbReference type="Proteomes" id="UP000450000">
    <property type="component" value="Unassembled WGS sequence"/>
</dbReference>
<name>A0A6N7KZ27_9ACTN</name>
<dbReference type="InterPro" id="IPR012312">
    <property type="entry name" value="Hemerythrin-like"/>
</dbReference>
<dbReference type="Pfam" id="PF01814">
    <property type="entry name" value="Hemerythrin"/>
    <property type="match status" value="1"/>
</dbReference>
<dbReference type="CDD" id="cd12108">
    <property type="entry name" value="Hr-like"/>
    <property type="match status" value="1"/>
</dbReference>
<gene>
    <name evidence="3" type="ORF">F7Q99_32580</name>
</gene>
<feature type="region of interest" description="Disordered" evidence="1">
    <location>
        <begin position="204"/>
        <end position="235"/>
    </location>
</feature>
<evidence type="ECO:0000313" key="4">
    <source>
        <dbReference type="Proteomes" id="UP000450000"/>
    </source>
</evidence>
<feature type="compositionally biased region" description="Basic and acidic residues" evidence="1">
    <location>
        <begin position="223"/>
        <end position="235"/>
    </location>
</feature>
<feature type="domain" description="Hemerythrin-like" evidence="2">
    <location>
        <begin position="70"/>
        <end position="188"/>
    </location>
</feature>
<dbReference type="AlphaFoldDB" id="A0A6N7KZ27"/>
<protein>
    <submittedName>
        <fullName evidence="3">Hemerythrin domain-containing protein</fullName>
    </submittedName>
</protein>
<feature type="compositionally biased region" description="Basic and acidic residues" evidence="1">
    <location>
        <begin position="18"/>
        <end position="29"/>
    </location>
</feature>
<dbReference type="EMBL" id="WBOF01000003">
    <property type="protein sequence ID" value="MQS16800.1"/>
    <property type="molecule type" value="Genomic_DNA"/>
</dbReference>
<evidence type="ECO:0000313" key="3">
    <source>
        <dbReference type="EMBL" id="MQS16800.1"/>
    </source>
</evidence>
<evidence type="ECO:0000259" key="2">
    <source>
        <dbReference type="Pfam" id="PF01814"/>
    </source>
</evidence>
<dbReference type="OrthoDB" id="9793637at2"/>